<dbReference type="Pfam" id="PF20113">
    <property type="entry name" value="DUF6503"/>
    <property type="match status" value="1"/>
</dbReference>
<accession>A0A0F9Y962</accession>
<dbReference type="AlphaFoldDB" id="A0A0F9Y962"/>
<evidence type="ECO:0000313" key="1">
    <source>
        <dbReference type="EMBL" id="KKO01189.1"/>
    </source>
</evidence>
<organism evidence="1">
    <name type="scientific">marine sediment metagenome</name>
    <dbReference type="NCBI Taxonomy" id="412755"/>
    <lineage>
        <taxon>unclassified sequences</taxon>
        <taxon>metagenomes</taxon>
        <taxon>ecological metagenomes</taxon>
    </lineage>
</organism>
<name>A0A0F9Y962_9ZZZZ</name>
<dbReference type="EMBL" id="LAZR01000036">
    <property type="protein sequence ID" value="KKO01189.1"/>
    <property type="molecule type" value="Genomic_DNA"/>
</dbReference>
<protein>
    <recommendedName>
        <fullName evidence="2">Deoxyribose-phosphate aldolase</fullName>
    </recommendedName>
</protein>
<gene>
    <name evidence="1" type="ORF">LCGC14_0117760</name>
</gene>
<sequence length="280" mass="32199">MHSTFNIYFKEMNKFFKIVFGIIFITIVSCKDHKKDDKDSMVNEKSTEEISQNNTESIVENAITAHGGSSYDTANYEFVFRDKVYRFNNANGYTYQVNFKDSLGNRIEDNISDGKFNRTVNEKLVELSDKDIAKYSNALNSVIYFATLPHKLNDKAVHKEGIGETVIKGEDYDVVRVTFGKEGGGTDHDDIFMYWVNKKSHYINYLAYSYSVNEGGVRFRSAYNPRTIDGIRFQDYINWEAPVGTPLKELPALFEKGELKELSRIETQNLRNLNVVESVE</sequence>
<comment type="caution">
    <text evidence="1">The sequence shown here is derived from an EMBL/GenBank/DDBJ whole genome shotgun (WGS) entry which is preliminary data.</text>
</comment>
<dbReference type="InterPro" id="IPR045444">
    <property type="entry name" value="DUF6503"/>
</dbReference>
<proteinExistence type="predicted"/>
<reference evidence="1" key="1">
    <citation type="journal article" date="2015" name="Nature">
        <title>Complex archaea that bridge the gap between prokaryotes and eukaryotes.</title>
        <authorList>
            <person name="Spang A."/>
            <person name="Saw J.H."/>
            <person name="Jorgensen S.L."/>
            <person name="Zaremba-Niedzwiedzka K."/>
            <person name="Martijn J."/>
            <person name="Lind A.E."/>
            <person name="van Eijk R."/>
            <person name="Schleper C."/>
            <person name="Guy L."/>
            <person name="Ettema T.J."/>
        </authorList>
    </citation>
    <scope>NUCLEOTIDE SEQUENCE</scope>
</reference>
<evidence type="ECO:0008006" key="2">
    <source>
        <dbReference type="Google" id="ProtNLM"/>
    </source>
</evidence>